<feature type="short sequence motif" description="GXSXG" evidence="4">
    <location>
        <begin position="41"/>
        <end position="45"/>
    </location>
</feature>
<dbReference type="AlphaFoldDB" id="A0A3A8ECK3"/>
<dbReference type="GO" id="GO:0016787">
    <property type="term" value="F:hydrolase activity"/>
    <property type="evidence" value="ECO:0007669"/>
    <property type="project" value="UniProtKB-UniRule"/>
</dbReference>
<sequence>MSQMQRNALIVEGGGMRGAFTAGVLDAFLEQQFNPFDLYVGVSSGSTNLANYLAGQKGRTLNFYLDHSLRPEFISYKRFLKGGDLLDLEWMWQIGEAEHPIDQQKLFAQNPDFYMVLTHALSGRAEYLRAGQDNLLDALRASSTIPVLTRHPVQIMGEPYFDGGVADALPVQWAAQQADVTKLMVIRTRPQQYFKASSKGDQFLAKYIVRNNQGFALSLKERCNRYNDSVSFLRQSPSHPNPKQILEVCLPDKKGLANRLCKDRKKLQYTYQVGLETGFAAIEQWKTMP</sequence>
<evidence type="ECO:0000313" key="6">
    <source>
        <dbReference type="EMBL" id="RKG31848.1"/>
    </source>
</evidence>
<proteinExistence type="predicted"/>
<gene>
    <name evidence="6" type="ORF">D7V21_13175</name>
</gene>
<comment type="caution">
    <text evidence="6">The sequence shown here is derived from an EMBL/GenBank/DDBJ whole genome shotgun (WGS) entry which is preliminary data.</text>
</comment>
<dbReference type="InterPro" id="IPR037483">
    <property type="entry name" value="YjjU-like"/>
</dbReference>
<dbReference type="CDD" id="cd07208">
    <property type="entry name" value="Pat_hypo_Ecoli_yjju_like"/>
    <property type="match status" value="1"/>
</dbReference>
<dbReference type="PANTHER" id="PTHR14226">
    <property type="entry name" value="NEUROPATHY TARGET ESTERASE/SWISS CHEESE D.MELANOGASTER"/>
    <property type="match status" value="1"/>
</dbReference>
<accession>A0A3A8ECK3</accession>
<dbReference type="Proteomes" id="UP000269001">
    <property type="component" value="Unassembled WGS sequence"/>
</dbReference>
<dbReference type="PANTHER" id="PTHR14226:SF25">
    <property type="entry name" value="PHOSPHOESTERASE"/>
    <property type="match status" value="1"/>
</dbReference>
<protein>
    <submittedName>
        <fullName evidence="6">Patatin family protein</fullName>
    </submittedName>
</protein>
<dbReference type="GO" id="GO:0016042">
    <property type="term" value="P:lipid catabolic process"/>
    <property type="evidence" value="ECO:0007669"/>
    <property type="project" value="UniProtKB-UniRule"/>
</dbReference>
<evidence type="ECO:0000256" key="2">
    <source>
        <dbReference type="ARBA" id="ARBA00022963"/>
    </source>
</evidence>
<dbReference type="OrthoDB" id="9802424at2"/>
<keyword evidence="3 4" id="KW-0443">Lipid metabolism</keyword>
<name>A0A3A8ECK3_9GAMM</name>
<evidence type="ECO:0000313" key="7">
    <source>
        <dbReference type="Proteomes" id="UP000269001"/>
    </source>
</evidence>
<dbReference type="InterPro" id="IPR002641">
    <property type="entry name" value="PNPLA_dom"/>
</dbReference>
<dbReference type="Gene3D" id="3.40.1090.10">
    <property type="entry name" value="Cytosolic phospholipase A2 catalytic domain"/>
    <property type="match status" value="2"/>
</dbReference>
<reference evidence="6 7" key="1">
    <citation type="submission" date="2018-09" db="EMBL/GenBank/DDBJ databases">
        <title>The draft genome of Acinetobacter spp. strains.</title>
        <authorList>
            <person name="Qin J."/>
            <person name="Feng Y."/>
            <person name="Zong Z."/>
        </authorList>
    </citation>
    <scope>NUCLEOTIDE SEQUENCE [LARGE SCALE GENOMIC DNA]</scope>
    <source>
        <strain evidence="6 7">WCHAc060096</strain>
    </source>
</reference>
<dbReference type="EMBL" id="RAXU01000018">
    <property type="protein sequence ID" value="RKG31848.1"/>
    <property type="molecule type" value="Genomic_DNA"/>
</dbReference>
<evidence type="ECO:0000256" key="3">
    <source>
        <dbReference type="ARBA" id="ARBA00023098"/>
    </source>
</evidence>
<feature type="domain" description="PNPLA" evidence="5">
    <location>
        <begin position="9"/>
        <end position="175"/>
    </location>
</feature>
<keyword evidence="7" id="KW-1185">Reference proteome</keyword>
<dbReference type="RefSeq" id="WP_120370921.1">
    <property type="nucleotide sequence ID" value="NZ_BKYM01000012.1"/>
</dbReference>
<organism evidence="6 7">
    <name type="scientific">Acinetobacter guerrae</name>
    <dbReference type="NCBI Taxonomy" id="1843371"/>
    <lineage>
        <taxon>Bacteria</taxon>
        <taxon>Pseudomonadati</taxon>
        <taxon>Pseudomonadota</taxon>
        <taxon>Gammaproteobacteria</taxon>
        <taxon>Moraxellales</taxon>
        <taxon>Moraxellaceae</taxon>
        <taxon>Acinetobacter</taxon>
    </lineage>
</organism>
<dbReference type="SUPFAM" id="SSF52151">
    <property type="entry name" value="FabD/lysophospholipase-like"/>
    <property type="match status" value="1"/>
</dbReference>
<dbReference type="PROSITE" id="PS51635">
    <property type="entry name" value="PNPLA"/>
    <property type="match status" value="1"/>
</dbReference>
<evidence type="ECO:0000256" key="1">
    <source>
        <dbReference type="ARBA" id="ARBA00022801"/>
    </source>
</evidence>
<keyword evidence="1 4" id="KW-0378">Hydrolase</keyword>
<feature type="active site" description="Proton acceptor" evidence="4">
    <location>
        <position position="162"/>
    </location>
</feature>
<dbReference type="InterPro" id="IPR050301">
    <property type="entry name" value="NTE"/>
</dbReference>
<dbReference type="Pfam" id="PF01734">
    <property type="entry name" value="Patatin"/>
    <property type="match status" value="1"/>
</dbReference>
<feature type="short sequence motif" description="DGA/G" evidence="4">
    <location>
        <begin position="162"/>
        <end position="164"/>
    </location>
</feature>
<feature type="active site" description="Nucleophile" evidence="4">
    <location>
        <position position="43"/>
    </location>
</feature>
<evidence type="ECO:0000256" key="4">
    <source>
        <dbReference type="PROSITE-ProRule" id="PRU01161"/>
    </source>
</evidence>
<evidence type="ECO:0000259" key="5">
    <source>
        <dbReference type="PROSITE" id="PS51635"/>
    </source>
</evidence>
<dbReference type="InterPro" id="IPR016035">
    <property type="entry name" value="Acyl_Trfase/lysoPLipase"/>
</dbReference>
<feature type="short sequence motif" description="GXGXXG" evidence="4">
    <location>
        <begin position="13"/>
        <end position="18"/>
    </location>
</feature>
<keyword evidence="2 4" id="KW-0442">Lipid degradation</keyword>